<feature type="binding site" evidence="6">
    <location>
        <position position="34"/>
    </location>
    <ligand>
        <name>NAD(+)</name>
        <dbReference type="ChEBI" id="CHEBI:57540"/>
    </ligand>
</feature>
<feature type="binding site" evidence="5">
    <location>
        <begin position="210"/>
        <end position="211"/>
    </location>
    <ligand>
        <name>D-glyceraldehyde 3-phosphate</name>
        <dbReference type="ChEBI" id="CHEBI:59776"/>
    </ligand>
</feature>
<dbReference type="SMART" id="SM00846">
    <property type="entry name" value="Gp_dh_N"/>
    <property type="match status" value="1"/>
</dbReference>
<dbReference type="InterPro" id="IPR006424">
    <property type="entry name" value="Glyceraldehyde-3-P_DH_1"/>
</dbReference>
<feature type="binding site" evidence="6">
    <location>
        <position position="78"/>
    </location>
    <ligand>
        <name>NAD(+)</name>
        <dbReference type="ChEBI" id="CHEBI:57540"/>
    </ligand>
</feature>
<dbReference type="PANTHER" id="PTHR43148">
    <property type="entry name" value="GLYCERALDEHYDE-3-PHOSPHATE DEHYDROGENASE 2"/>
    <property type="match status" value="1"/>
</dbReference>
<dbReference type="InterPro" id="IPR020829">
    <property type="entry name" value="GlycerAld_3-P_DH_cat"/>
</dbReference>
<dbReference type="Proteomes" id="UP000712673">
    <property type="component" value="Unassembled WGS sequence"/>
</dbReference>
<evidence type="ECO:0000313" key="11">
    <source>
        <dbReference type="EMBL" id="MBM3223000.1"/>
    </source>
</evidence>
<reference evidence="11" key="1">
    <citation type="submission" date="2019-03" db="EMBL/GenBank/DDBJ databases">
        <title>Lake Tanganyika Metagenome-Assembled Genomes (MAGs).</title>
        <authorList>
            <person name="Tran P."/>
        </authorList>
    </citation>
    <scope>NUCLEOTIDE SEQUENCE</scope>
    <source>
        <strain evidence="11">K_DeepCast_65m_m2_066</strain>
    </source>
</reference>
<keyword evidence="3 9" id="KW-0560">Oxidoreductase</keyword>
<feature type="binding site" evidence="6">
    <location>
        <position position="316"/>
    </location>
    <ligand>
        <name>NAD(+)</name>
        <dbReference type="ChEBI" id="CHEBI:57540"/>
    </ligand>
</feature>
<evidence type="ECO:0000256" key="5">
    <source>
        <dbReference type="PIRSR" id="PIRSR000149-2"/>
    </source>
</evidence>
<dbReference type="GO" id="GO:0051287">
    <property type="term" value="F:NAD binding"/>
    <property type="evidence" value="ECO:0007669"/>
    <property type="project" value="InterPro"/>
</dbReference>
<keyword evidence="6" id="KW-0520">NAD</keyword>
<gene>
    <name evidence="11" type="primary">gap</name>
    <name evidence="11" type="ORF">FJZ47_04245</name>
</gene>
<organism evidence="11 12">
    <name type="scientific">Tectimicrobiota bacterium</name>
    <dbReference type="NCBI Taxonomy" id="2528274"/>
    <lineage>
        <taxon>Bacteria</taxon>
        <taxon>Pseudomonadati</taxon>
        <taxon>Nitrospinota/Tectimicrobiota group</taxon>
        <taxon>Candidatus Tectimicrobiota</taxon>
    </lineage>
</organism>
<feature type="active site" description="Nucleophile" evidence="4">
    <location>
        <position position="152"/>
    </location>
</feature>
<feature type="binding site" evidence="6">
    <location>
        <begin position="12"/>
        <end position="13"/>
    </location>
    <ligand>
        <name>NAD(+)</name>
        <dbReference type="ChEBI" id="CHEBI:57540"/>
    </ligand>
</feature>
<dbReference type="GO" id="GO:0016620">
    <property type="term" value="F:oxidoreductase activity, acting on the aldehyde or oxo group of donors, NAD or NADP as acceptor"/>
    <property type="evidence" value="ECO:0007669"/>
    <property type="project" value="InterPro"/>
</dbReference>
<dbReference type="InterPro" id="IPR020831">
    <property type="entry name" value="GlycerAld/Erythrose_P_DH"/>
</dbReference>
<protein>
    <recommendedName>
        <fullName evidence="9">Glyceraldehyde-3-phosphate dehydrogenase</fullName>
        <ecNumber evidence="9">1.2.1.-</ecNumber>
    </recommendedName>
</protein>
<evidence type="ECO:0000259" key="10">
    <source>
        <dbReference type="SMART" id="SM00846"/>
    </source>
</evidence>
<dbReference type="PROSITE" id="PS00071">
    <property type="entry name" value="GAPDH"/>
    <property type="match status" value="1"/>
</dbReference>
<dbReference type="PRINTS" id="PR00078">
    <property type="entry name" value="G3PDHDRGNASE"/>
</dbReference>
<dbReference type="Pfam" id="PF02800">
    <property type="entry name" value="Gp_dh_C"/>
    <property type="match status" value="1"/>
</dbReference>
<dbReference type="InterPro" id="IPR020828">
    <property type="entry name" value="GlycerAld_3-P_DH_NAD(P)-bd"/>
</dbReference>
<evidence type="ECO:0000256" key="2">
    <source>
        <dbReference type="ARBA" id="ARBA00011881"/>
    </source>
</evidence>
<evidence type="ECO:0000313" key="12">
    <source>
        <dbReference type="Proteomes" id="UP000712673"/>
    </source>
</evidence>
<dbReference type="FunFam" id="3.40.50.720:FF:000001">
    <property type="entry name" value="Glyceraldehyde-3-phosphate dehydrogenase"/>
    <property type="match status" value="1"/>
</dbReference>
<dbReference type="NCBIfam" id="TIGR01534">
    <property type="entry name" value="GAPDH-I"/>
    <property type="match status" value="1"/>
</dbReference>
<evidence type="ECO:0000256" key="7">
    <source>
        <dbReference type="PIRSR" id="PIRSR000149-4"/>
    </source>
</evidence>
<evidence type="ECO:0000256" key="6">
    <source>
        <dbReference type="PIRSR" id="PIRSR000149-3"/>
    </source>
</evidence>
<comment type="similarity">
    <text evidence="1 8">Belongs to the glyceraldehyde-3-phosphate dehydrogenase family.</text>
</comment>
<dbReference type="CDD" id="cd05214">
    <property type="entry name" value="GAPDH_I_N"/>
    <property type="match status" value="1"/>
</dbReference>
<comment type="caution">
    <text evidence="11">The sequence shown here is derived from an EMBL/GenBank/DDBJ whole genome shotgun (WGS) entry which is preliminary data.</text>
</comment>
<feature type="binding site" evidence="5">
    <location>
        <begin position="151"/>
        <end position="153"/>
    </location>
    <ligand>
        <name>D-glyceraldehyde 3-phosphate</name>
        <dbReference type="ChEBI" id="CHEBI:59776"/>
    </ligand>
</feature>
<dbReference type="FunFam" id="3.30.360.10:FF:000002">
    <property type="entry name" value="Glyceraldehyde-3-phosphate dehydrogenase"/>
    <property type="match status" value="1"/>
</dbReference>
<sequence>MACRIGINGFGRIGRMVLRRTMSLPDVEVVAVNDLAHIGDLAYLLKYDSVHGRFPGTVTHEDKAIMVDGHAVPFTAERDPAKIPWGQAGVDVVIECTGALRGRADASGHLQGGARKVVISAPSDDVDATIVPGVNDAMYDRAQHQVVSMASCTTNSLAPVAKVLQEQFGIAQLFITTVHAYTSSQSIMDKPTRKRRRGRAGALSMIPTSTGAAKATALVLPALAGKVDGMAIRVPIPDGSVTDIVVQLDKATSAPEINACLREASQRPPLQGILEVNDEEIVSVDIVGNPHSSIVDAPSTMVLNGKTAKILAWYDNEWGYSCRLAELAGRLLA</sequence>
<dbReference type="GO" id="GO:0050661">
    <property type="term" value="F:NADP binding"/>
    <property type="evidence" value="ECO:0007669"/>
    <property type="project" value="InterPro"/>
</dbReference>
<evidence type="ECO:0000256" key="8">
    <source>
        <dbReference type="RuleBase" id="RU000397"/>
    </source>
</evidence>
<keyword evidence="6" id="KW-0547">Nucleotide-binding</keyword>
<proteinExistence type="inferred from homology"/>
<name>A0A937W0J6_UNCTE</name>
<evidence type="ECO:0000256" key="3">
    <source>
        <dbReference type="ARBA" id="ARBA00023002"/>
    </source>
</evidence>
<feature type="site" description="Activates thiol group during catalysis" evidence="7">
    <location>
        <position position="179"/>
    </location>
</feature>
<dbReference type="CDD" id="cd18126">
    <property type="entry name" value="GAPDH_I_C"/>
    <property type="match status" value="1"/>
</dbReference>
<comment type="subunit">
    <text evidence="2">Homotetramer.</text>
</comment>
<dbReference type="SUPFAM" id="SSF55347">
    <property type="entry name" value="Glyceraldehyde-3-phosphate dehydrogenase-like, C-terminal domain"/>
    <property type="match status" value="1"/>
</dbReference>
<dbReference type="Pfam" id="PF00044">
    <property type="entry name" value="Gp_dh_N"/>
    <property type="match status" value="1"/>
</dbReference>
<feature type="domain" description="Glyceraldehyde 3-phosphate dehydrogenase NAD(P) binding" evidence="10">
    <location>
        <begin position="3"/>
        <end position="152"/>
    </location>
</feature>
<feature type="binding site" evidence="6">
    <location>
        <position position="120"/>
    </location>
    <ligand>
        <name>NAD(+)</name>
        <dbReference type="ChEBI" id="CHEBI:57540"/>
    </ligand>
</feature>
<dbReference type="EC" id="1.2.1.-" evidence="9"/>
<evidence type="ECO:0000256" key="9">
    <source>
        <dbReference type="RuleBase" id="RU361160"/>
    </source>
</evidence>
<dbReference type="InterPro" id="IPR020830">
    <property type="entry name" value="GlycerAld_3-P_DH_AS"/>
</dbReference>
<dbReference type="PIRSF" id="PIRSF000149">
    <property type="entry name" value="GAP_DH"/>
    <property type="match status" value="1"/>
</dbReference>
<dbReference type="SUPFAM" id="SSF51735">
    <property type="entry name" value="NAD(P)-binding Rossmann-fold domains"/>
    <property type="match status" value="1"/>
</dbReference>
<dbReference type="InterPro" id="IPR036291">
    <property type="entry name" value="NAD(P)-bd_dom_sf"/>
</dbReference>
<dbReference type="Gene3D" id="3.40.50.720">
    <property type="entry name" value="NAD(P)-binding Rossmann-like Domain"/>
    <property type="match status" value="1"/>
</dbReference>
<evidence type="ECO:0000256" key="4">
    <source>
        <dbReference type="PIRSR" id="PIRSR000149-1"/>
    </source>
</evidence>
<dbReference type="AlphaFoldDB" id="A0A937W0J6"/>
<dbReference type="GO" id="GO:0006006">
    <property type="term" value="P:glucose metabolic process"/>
    <property type="evidence" value="ECO:0007669"/>
    <property type="project" value="InterPro"/>
</dbReference>
<feature type="binding site" evidence="5">
    <location>
        <position position="182"/>
    </location>
    <ligand>
        <name>D-glyceraldehyde 3-phosphate</name>
        <dbReference type="ChEBI" id="CHEBI:59776"/>
    </ligand>
</feature>
<dbReference type="EMBL" id="VGLS01000082">
    <property type="protein sequence ID" value="MBM3223000.1"/>
    <property type="molecule type" value="Genomic_DNA"/>
</dbReference>
<evidence type="ECO:0000256" key="1">
    <source>
        <dbReference type="ARBA" id="ARBA00007406"/>
    </source>
</evidence>
<feature type="binding site" evidence="5">
    <location>
        <position position="233"/>
    </location>
    <ligand>
        <name>D-glyceraldehyde 3-phosphate</name>
        <dbReference type="ChEBI" id="CHEBI:59776"/>
    </ligand>
</feature>
<dbReference type="Gene3D" id="3.30.360.10">
    <property type="entry name" value="Dihydrodipicolinate Reductase, domain 2"/>
    <property type="match status" value="1"/>
</dbReference>
<accession>A0A937W0J6</accession>